<gene>
    <name evidence="8" type="ORF">F383_21074</name>
    <name evidence="7" type="ORF">F383_35051</name>
</gene>
<evidence type="ECO:0000256" key="1">
    <source>
        <dbReference type="ARBA" id="ARBA00008956"/>
    </source>
</evidence>
<feature type="compositionally biased region" description="Low complexity" evidence="6">
    <location>
        <begin position="435"/>
        <end position="448"/>
    </location>
</feature>
<evidence type="ECO:0000256" key="6">
    <source>
        <dbReference type="SAM" id="MobiDB-lite"/>
    </source>
</evidence>
<dbReference type="InterPro" id="IPR012474">
    <property type="entry name" value="Frigida"/>
</dbReference>
<evidence type="ECO:0000256" key="4">
    <source>
        <dbReference type="ARBA" id="ARBA00023089"/>
    </source>
</evidence>
<comment type="similarity">
    <text evidence="1 5">Belongs to the Frigida family.</text>
</comment>
<dbReference type="Proteomes" id="UP000032142">
    <property type="component" value="Unassembled WGS sequence"/>
</dbReference>
<dbReference type="GO" id="GO:0030154">
    <property type="term" value="P:cell differentiation"/>
    <property type="evidence" value="ECO:0007669"/>
    <property type="project" value="UniProtKB-KW"/>
</dbReference>
<dbReference type="Pfam" id="PF07899">
    <property type="entry name" value="Frigida"/>
    <property type="match status" value="1"/>
</dbReference>
<protein>
    <recommendedName>
        <fullName evidence="5">FRIGIDA-like protein</fullName>
    </recommendedName>
</protein>
<dbReference type="PANTHER" id="PTHR31791:SF47">
    <property type="entry name" value="INACTIVE FRIGIDA-LIKE PROTEIN 2"/>
    <property type="match status" value="1"/>
</dbReference>
<evidence type="ECO:0000256" key="5">
    <source>
        <dbReference type="RuleBase" id="RU364012"/>
    </source>
</evidence>
<evidence type="ECO:0000256" key="2">
    <source>
        <dbReference type="ARBA" id="ARBA00022473"/>
    </source>
</evidence>
<evidence type="ECO:0000256" key="3">
    <source>
        <dbReference type="ARBA" id="ARBA00022782"/>
    </source>
</evidence>
<feature type="compositionally biased region" description="Low complexity" evidence="6">
    <location>
        <begin position="119"/>
        <end position="134"/>
    </location>
</feature>
<proteinExistence type="inferred from homology"/>
<keyword evidence="3 5" id="KW-0221">Differentiation</keyword>
<dbReference type="EMBL" id="JRRC01482977">
    <property type="protein sequence ID" value="KHG07820.1"/>
    <property type="molecule type" value="Genomic_DNA"/>
</dbReference>
<feature type="region of interest" description="Disordered" evidence="6">
    <location>
        <begin position="82"/>
        <end position="148"/>
    </location>
</feature>
<accession>A0A0B0N4V8</accession>
<feature type="region of interest" description="Disordered" evidence="6">
    <location>
        <begin position="423"/>
        <end position="472"/>
    </location>
</feature>
<keyword evidence="4 5" id="KW-0287">Flowering</keyword>
<sequence>MSSENRSATPSLSSIESAIKLIDVKKDELKRAFDDLQANSQRLSSFSISWSDLDSHFTALQNSVTQRFRILLSREAIHNPIDHVPTQPLASKQGDPSAPHPLTEQDPVDSVVNQPLTHLLPLDSDKPSSSNSLSVQSDGSVPPSGNIDSVVTRPELKKFCERMDGKGLRKYINDHVKEREAIRMELPCALQSAADPGAMVLDAMEGFYAENSQSKGEKDPEFLGLRRVCVVLLEQLMETGLSFSEEVRERAKKLALEWKGKVRLRKDNSLETSAFLHLVATYSLGAMFDKEELVDYFFTIAKFRQATMLCRSIGLGEKVHDLIQKLLDSGKQLLAVRFIFEFGLAEKFSPVPLLEEYMNETKKLAQQVCQNGKNTLKSQNEAASKEIGALKSVIKIIEEHKLETQYSREPLQKRIEQLEKQLANRKPPATPAAPKPQQLQASQPVAQQAKKKKKQAQGKQQQSGNKRPKTTASVVHAAPLLSAAGSTSAVAPFQPRGLLLDHSAAYLSSSPIPFGFPGPTAVNPYAGPSAAMYGLAGAPMGFPVNPNSSASHLYNYDRLPTYGAYGFPPQFHPSYHPK</sequence>
<dbReference type="GO" id="GO:0009908">
    <property type="term" value="P:flower development"/>
    <property type="evidence" value="ECO:0007669"/>
    <property type="project" value="UniProtKB-KW"/>
</dbReference>
<keyword evidence="9" id="KW-1185">Reference proteome</keyword>
<dbReference type="AlphaFoldDB" id="A0A0B0N4V8"/>
<reference evidence="9" key="2">
    <citation type="submission" date="2014-09" db="EMBL/GenBank/DDBJ databases">
        <authorList>
            <person name="Mudge J."/>
            <person name="Ramaraj T."/>
            <person name="Lindquist I.E."/>
            <person name="Bharti A.K."/>
            <person name="Sundararajan A."/>
            <person name="Cameron C.T."/>
            <person name="Woodward J.E."/>
            <person name="May G.D."/>
            <person name="Brubaker C."/>
            <person name="Broadhvest J."/>
            <person name="Wilkins T.A."/>
        </authorList>
    </citation>
    <scope>NUCLEOTIDE SEQUENCE</scope>
    <source>
        <strain evidence="9">cv. AKA8401</strain>
    </source>
</reference>
<reference evidence="7" key="1">
    <citation type="submission" date="2014-09" db="EMBL/GenBank/DDBJ databases">
        <title>G. arboreum L. cv. AKA8401 A2 genome assembly version 1.0.</title>
        <authorList>
            <person name="Mudge J."/>
            <person name="Ramaraj T."/>
            <person name="Lindquist I.E."/>
            <person name="Bharti A.K."/>
            <person name="Sundararajan A."/>
            <person name="Cameron C.T."/>
            <person name="Woodward J.E."/>
            <person name="May G.D."/>
            <person name="Brubaker C."/>
            <person name="Broadhvest J."/>
            <person name="Wilkins T.A."/>
        </authorList>
    </citation>
    <scope>NUCLEOTIDE SEQUENCE</scope>
</reference>
<dbReference type="EMBL" id="KN407135">
    <property type="protein sequence ID" value="KHG16881.1"/>
    <property type="molecule type" value="Genomic_DNA"/>
</dbReference>
<name>A0A0B0N4V8_GOSAR</name>
<evidence type="ECO:0000313" key="7">
    <source>
        <dbReference type="EMBL" id="KHG07820.1"/>
    </source>
</evidence>
<evidence type="ECO:0000313" key="8">
    <source>
        <dbReference type="EMBL" id="KHG16881.1"/>
    </source>
</evidence>
<dbReference type="PANTHER" id="PTHR31791">
    <property type="entry name" value="FRIGIDA-LIKE PROTEIN 3-RELATED"/>
    <property type="match status" value="1"/>
</dbReference>
<keyword evidence="2 5" id="KW-0217">Developmental protein</keyword>
<evidence type="ECO:0000313" key="9">
    <source>
        <dbReference type="Proteomes" id="UP000032142"/>
    </source>
</evidence>
<organism evidence="7 9">
    <name type="scientific">Gossypium arboreum</name>
    <name type="common">Tree cotton</name>
    <name type="synonym">Gossypium nanking</name>
    <dbReference type="NCBI Taxonomy" id="29729"/>
    <lineage>
        <taxon>Eukaryota</taxon>
        <taxon>Viridiplantae</taxon>
        <taxon>Streptophyta</taxon>
        <taxon>Embryophyta</taxon>
        <taxon>Tracheophyta</taxon>
        <taxon>Spermatophyta</taxon>
        <taxon>Magnoliopsida</taxon>
        <taxon>eudicotyledons</taxon>
        <taxon>Gunneridae</taxon>
        <taxon>Pentapetalae</taxon>
        <taxon>rosids</taxon>
        <taxon>malvids</taxon>
        <taxon>Malvales</taxon>
        <taxon>Malvaceae</taxon>
        <taxon>Malvoideae</taxon>
        <taxon>Gossypium</taxon>
    </lineage>
</organism>